<sequence length="75" mass="8414">MTDWELCKAVERNPGKLGGAWVFQGTRVPVSALFENLRDGATVEQFLEWFPGVEKWMVEAALEHEVKALTASTHP</sequence>
<dbReference type="InterPro" id="IPR009057">
    <property type="entry name" value="Homeodomain-like_sf"/>
</dbReference>
<gene>
    <name evidence="1" type="ORF">F4X14_00570</name>
</gene>
<comment type="caution">
    <text evidence="1">The sequence shown here is derived from an EMBL/GenBank/DDBJ whole genome shotgun (WGS) entry which is preliminary data.</text>
</comment>
<protein>
    <submittedName>
        <fullName evidence="1">DUF433 domain-containing protein</fullName>
    </submittedName>
</protein>
<dbReference type="Gene3D" id="1.10.10.10">
    <property type="entry name" value="Winged helix-like DNA-binding domain superfamily/Winged helix DNA-binding domain"/>
    <property type="match status" value="1"/>
</dbReference>
<name>A0A6B1D205_9CHLR</name>
<dbReference type="InterPro" id="IPR007367">
    <property type="entry name" value="DUF433"/>
</dbReference>
<accession>A0A6B1D205</accession>
<reference evidence="1" key="1">
    <citation type="submission" date="2019-09" db="EMBL/GenBank/DDBJ databases">
        <title>Characterisation of the sponge microbiome using genome-centric metagenomics.</title>
        <authorList>
            <person name="Engelberts J.P."/>
            <person name="Robbins S.J."/>
            <person name="De Goeij J.M."/>
            <person name="Aranda M."/>
            <person name="Bell S.C."/>
            <person name="Webster N.S."/>
        </authorList>
    </citation>
    <scope>NUCLEOTIDE SEQUENCE</scope>
    <source>
        <strain evidence="1">SB0661_bin_32</strain>
    </source>
</reference>
<dbReference type="InterPro" id="IPR036388">
    <property type="entry name" value="WH-like_DNA-bd_sf"/>
</dbReference>
<evidence type="ECO:0000313" key="1">
    <source>
        <dbReference type="EMBL" id="MYC93437.1"/>
    </source>
</evidence>
<dbReference type="Pfam" id="PF04255">
    <property type="entry name" value="DUF433"/>
    <property type="match status" value="1"/>
</dbReference>
<dbReference type="EMBL" id="VXMH01000005">
    <property type="protein sequence ID" value="MYC93437.1"/>
    <property type="molecule type" value="Genomic_DNA"/>
</dbReference>
<dbReference type="SUPFAM" id="SSF46689">
    <property type="entry name" value="Homeodomain-like"/>
    <property type="match status" value="1"/>
</dbReference>
<proteinExistence type="predicted"/>
<organism evidence="1">
    <name type="scientific">Caldilineaceae bacterium SB0661_bin_32</name>
    <dbReference type="NCBI Taxonomy" id="2605255"/>
    <lineage>
        <taxon>Bacteria</taxon>
        <taxon>Bacillati</taxon>
        <taxon>Chloroflexota</taxon>
        <taxon>Caldilineae</taxon>
        <taxon>Caldilineales</taxon>
        <taxon>Caldilineaceae</taxon>
    </lineage>
</organism>
<dbReference type="AlphaFoldDB" id="A0A6B1D205"/>